<dbReference type="PANTHER" id="PTHR44227:SF3">
    <property type="entry name" value="PROTEIN O-MANNOSYL-TRANSFERASE TMTC4"/>
    <property type="match status" value="1"/>
</dbReference>
<feature type="compositionally biased region" description="Gly residues" evidence="3">
    <location>
        <begin position="650"/>
        <end position="660"/>
    </location>
</feature>
<organism evidence="5 6">
    <name type="scientific">Thermomonas brevis</name>
    <dbReference type="NCBI Taxonomy" id="215691"/>
    <lineage>
        <taxon>Bacteria</taxon>
        <taxon>Pseudomonadati</taxon>
        <taxon>Pseudomonadota</taxon>
        <taxon>Gammaproteobacteria</taxon>
        <taxon>Lysobacterales</taxon>
        <taxon>Lysobacteraceae</taxon>
        <taxon>Thermomonas</taxon>
    </lineage>
</organism>
<name>A0A7G9QQS3_9GAMM</name>
<evidence type="ECO:0000256" key="2">
    <source>
        <dbReference type="ARBA" id="ARBA00022803"/>
    </source>
</evidence>
<sequence length="681" mass="74840">MTAGNGKFFILGSILALLAGLLFLPGLPGDFIFDDEPNIVSNTSIQLQHLDVHSLLQVVAAPQISGNMRSLPTLTFALDYWRAGGADAATFKTTNIVIHALTAFALAWLFRSLLLIAGTGDARVRWQALALTVAWAAHPLQVSSVLYAVQRLQTMGTLFLVLTLLAYLHARRLQIEGRSGRTALLGAALLWGAAMSCKEDSVQLPAYTLALELTLLHFAAKDAALAKRWRIGYLWGTLAGTALYLLVVVPHYWTWDAYGARDFSTPERLLTQARVLCLYLWQIVAPLPSHMPFYYDWLQPSRGLLQPWTTLPAIALVLGLLALAWSQRRRRPLFSLGVLLFFSAHFITSNVIGLELAFEHRNSFALIGAVLAIGSLLAEASKRLQLRPLAGNALCIALLAALATTTLARAHSWSNNLLLTTAATKAAPHSGRAWSQLCANQFKAGGGITPENTRLDQAIAACRNGATLAPYALSNPALLVVLRTLKGDISHQDWELFQHRLETARMSSDNQRAPTILTYHAQRGVKLDKQQLLKTLATLYRRANLAPFQKAQIGYFVMLDLREPDLAMPYFMGAIQAVSLRDPFPVQLAGELREQGRPDLAMRIEQLAINRAGSPAVSVAPRNATFLRRVRKSIALPPRHRRPARRRHPAGGGGARGGAAAGQRVHRRGRVLRPVRLFDHR</sequence>
<evidence type="ECO:0000313" key="5">
    <source>
        <dbReference type="EMBL" id="QNN45698.1"/>
    </source>
</evidence>
<feature type="transmembrane region" description="Helical" evidence="4">
    <location>
        <begin position="360"/>
        <end position="377"/>
    </location>
</feature>
<evidence type="ECO:0000256" key="3">
    <source>
        <dbReference type="SAM" id="MobiDB-lite"/>
    </source>
</evidence>
<keyword evidence="1" id="KW-0677">Repeat</keyword>
<dbReference type="PANTHER" id="PTHR44227">
    <property type="match status" value="1"/>
</dbReference>
<proteinExistence type="predicted"/>
<keyword evidence="4" id="KW-1133">Transmembrane helix</keyword>
<feature type="region of interest" description="Disordered" evidence="3">
    <location>
        <begin position="635"/>
        <end position="666"/>
    </location>
</feature>
<feature type="transmembrane region" description="Helical" evidence="4">
    <location>
        <begin position="333"/>
        <end position="354"/>
    </location>
</feature>
<protein>
    <recommendedName>
        <fullName evidence="7">Tetratricopeptide repeat protein</fullName>
    </recommendedName>
</protein>
<reference evidence="5 6" key="1">
    <citation type="submission" date="2020-08" db="EMBL/GenBank/DDBJ databases">
        <title>Genome sequence of Thermomonas brevis KACC 16975T.</title>
        <authorList>
            <person name="Hyun D.-W."/>
            <person name="Bae J.-W."/>
        </authorList>
    </citation>
    <scope>NUCLEOTIDE SEQUENCE [LARGE SCALE GENOMIC DNA]</scope>
    <source>
        <strain evidence="5 6">KACC 16975</strain>
    </source>
</reference>
<keyword evidence="6" id="KW-1185">Reference proteome</keyword>
<feature type="transmembrane region" description="Helical" evidence="4">
    <location>
        <begin position="232"/>
        <end position="253"/>
    </location>
</feature>
<evidence type="ECO:0000256" key="4">
    <source>
        <dbReference type="SAM" id="Phobius"/>
    </source>
</evidence>
<keyword evidence="4" id="KW-0472">Membrane</keyword>
<feature type="transmembrane region" description="Helical" evidence="4">
    <location>
        <begin position="96"/>
        <end position="116"/>
    </location>
</feature>
<evidence type="ECO:0000256" key="1">
    <source>
        <dbReference type="ARBA" id="ARBA00022737"/>
    </source>
</evidence>
<dbReference type="KEGG" id="tbv:H9L17_10835"/>
<keyword evidence="4" id="KW-0812">Transmembrane</keyword>
<accession>A0A7G9QQS3</accession>
<dbReference type="InterPro" id="IPR052346">
    <property type="entry name" value="O-mannosyl-transferase_TMTC"/>
</dbReference>
<feature type="transmembrane region" description="Helical" evidence="4">
    <location>
        <begin position="305"/>
        <end position="326"/>
    </location>
</feature>
<dbReference type="RefSeq" id="WP_187569466.1">
    <property type="nucleotide sequence ID" value="NZ_CP060711.1"/>
</dbReference>
<dbReference type="Proteomes" id="UP000515977">
    <property type="component" value="Chromosome"/>
</dbReference>
<feature type="compositionally biased region" description="Basic residues" evidence="3">
    <location>
        <begin position="635"/>
        <end position="649"/>
    </location>
</feature>
<evidence type="ECO:0008006" key="7">
    <source>
        <dbReference type="Google" id="ProtNLM"/>
    </source>
</evidence>
<keyword evidence="2" id="KW-0802">TPR repeat</keyword>
<dbReference type="AlphaFoldDB" id="A0A7G9QQS3"/>
<dbReference type="EMBL" id="CP060711">
    <property type="protein sequence ID" value="QNN45698.1"/>
    <property type="molecule type" value="Genomic_DNA"/>
</dbReference>
<gene>
    <name evidence="5" type="ORF">H9L17_10835</name>
</gene>
<feature type="transmembrane region" description="Helical" evidence="4">
    <location>
        <begin position="389"/>
        <end position="408"/>
    </location>
</feature>
<evidence type="ECO:0000313" key="6">
    <source>
        <dbReference type="Proteomes" id="UP000515977"/>
    </source>
</evidence>